<dbReference type="PATRIC" id="fig|1178515.4.peg.1768"/>
<dbReference type="OrthoDB" id="2626631at2"/>
<accession>A0A172TH73</accession>
<dbReference type="EMBL" id="CP011388">
    <property type="protein sequence ID" value="ANE46370.1"/>
    <property type="molecule type" value="Genomic_DNA"/>
</dbReference>
<gene>
    <name evidence="1" type="ORF">SY83_08855</name>
</gene>
<evidence type="ECO:0000313" key="1">
    <source>
        <dbReference type="EMBL" id="ANE46370.1"/>
    </source>
</evidence>
<protein>
    <submittedName>
        <fullName evidence="1">Uncharacterized protein</fullName>
    </submittedName>
</protein>
<sequence length="76" mass="9070">MKKETRQEQAARMQEVLLQLFKDAGYQHEELAKWIPSSEQEILRLKQDAQRWRIMATQKAASYADHETKLRNALRE</sequence>
<proteinExistence type="predicted"/>
<keyword evidence="2" id="KW-1185">Reference proteome</keyword>
<dbReference type="RefSeq" id="WP_068605910.1">
    <property type="nucleotide sequence ID" value="NZ_CP011388.1"/>
</dbReference>
<dbReference type="AlphaFoldDB" id="A0A172TH73"/>
<dbReference type="KEGG" id="pswu:SY83_08855"/>
<evidence type="ECO:0000313" key="2">
    <source>
        <dbReference type="Proteomes" id="UP000076927"/>
    </source>
</evidence>
<organism evidence="1 2">
    <name type="scientific">Paenibacillus swuensis</name>
    <dbReference type="NCBI Taxonomy" id="1178515"/>
    <lineage>
        <taxon>Bacteria</taxon>
        <taxon>Bacillati</taxon>
        <taxon>Bacillota</taxon>
        <taxon>Bacilli</taxon>
        <taxon>Bacillales</taxon>
        <taxon>Paenibacillaceae</taxon>
        <taxon>Paenibacillus</taxon>
    </lineage>
</organism>
<dbReference type="Proteomes" id="UP000076927">
    <property type="component" value="Chromosome"/>
</dbReference>
<name>A0A172TH73_9BACL</name>
<reference evidence="1 2" key="1">
    <citation type="submission" date="2015-01" db="EMBL/GenBank/DDBJ databases">
        <title>Paenibacillus swuensis/DY6/whole genome sequencing.</title>
        <authorList>
            <person name="Kim M.K."/>
            <person name="Srinivasan S."/>
            <person name="Lee J.-J."/>
        </authorList>
    </citation>
    <scope>NUCLEOTIDE SEQUENCE [LARGE SCALE GENOMIC DNA]</scope>
    <source>
        <strain evidence="1 2">DY6</strain>
    </source>
</reference>
<dbReference type="STRING" id="1178515.SY83_08855"/>